<gene>
    <name evidence="8" type="primary">oppD_41</name>
    <name evidence="8" type="ORF">SDC9_73250</name>
</gene>
<dbReference type="InterPro" id="IPR027417">
    <property type="entry name" value="P-loop_NTPase"/>
</dbReference>
<protein>
    <submittedName>
        <fullName evidence="8">Oligopeptide transport ATP-binding protein OppD</fullName>
    </submittedName>
</protein>
<dbReference type="NCBIfam" id="TIGR01727">
    <property type="entry name" value="oligo_HPY"/>
    <property type="match status" value="1"/>
</dbReference>
<keyword evidence="6" id="KW-0472">Membrane</keyword>
<name>A0A644YDX0_9ZZZZ</name>
<dbReference type="Gene3D" id="3.40.50.300">
    <property type="entry name" value="P-loop containing nucleotide triphosphate hydrolases"/>
    <property type="match status" value="1"/>
</dbReference>
<dbReference type="PANTHER" id="PTHR43297">
    <property type="entry name" value="OLIGOPEPTIDE TRANSPORT ATP-BINDING PROTEIN APPD"/>
    <property type="match status" value="1"/>
</dbReference>
<evidence type="ECO:0000259" key="7">
    <source>
        <dbReference type="PROSITE" id="PS50893"/>
    </source>
</evidence>
<dbReference type="EMBL" id="VSSQ01004814">
    <property type="protein sequence ID" value="MPM26745.1"/>
    <property type="molecule type" value="Genomic_DNA"/>
</dbReference>
<keyword evidence="4" id="KW-0547">Nucleotide-binding</keyword>
<dbReference type="GO" id="GO:0016887">
    <property type="term" value="F:ATP hydrolysis activity"/>
    <property type="evidence" value="ECO:0007669"/>
    <property type="project" value="InterPro"/>
</dbReference>
<evidence type="ECO:0000256" key="6">
    <source>
        <dbReference type="ARBA" id="ARBA00023136"/>
    </source>
</evidence>
<dbReference type="PANTHER" id="PTHR43297:SF2">
    <property type="entry name" value="DIPEPTIDE TRANSPORT ATP-BINDING PROTEIN DPPD"/>
    <property type="match status" value="1"/>
</dbReference>
<dbReference type="GO" id="GO:0005524">
    <property type="term" value="F:ATP binding"/>
    <property type="evidence" value="ECO:0007669"/>
    <property type="project" value="UniProtKB-KW"/>
</dbReference>
<dbReference type="InterPro" id="IPR050388">
    <property type="entry name" value="ABC_Ni/Peptide_Import"/>
</dbReference>
<keyword evidence="3" id="KW-1003">Cell membrane</keyword>
<evidence type="ECO:0000256" key="1">
    <source>
        <dbReference type="ARBA" id="ARBA00004202"/>
    </source>
</evidence>
<evidence type="ECO:0000256" key="4">
    <source>
        <dbReference type="ARBA" id="ARBA00022741"/>
    </source>
</evidence>
<dbReference type="SUPFAM" id="SSF52540">
    <property type="entry name" value="P-loop containing nucleoside triphosphate hydrolases"/>
    <property type="match status" value="1"/>
</dbReference>
<comment type="subcellular location">
    <subcellularLocation>
        <location evidence="1">Cell membrane</location>
        <topology evidence="1">Peripheral membrane protein</topology>
    </subcellularLocation>
</comment>
<sequence>MKESPILQVQALMTEFKTERGIVNAVNKVSFNVERGKTLGIVGESGSGKSVTNLSILRLIEYPPGRITGGKVLFHDQDLLAADEQQMLGIRGKHISMIFQDPLTSLNPVIKIWKQIAEALMLHQGMKKKEAKLQAIELLRIIGIPDPEMRAECYPHQFSGGMRQRVMIAMALSCNPDILIADEPTTALDVTIQAQILDLIRTRRDKLQTAVIMITHDLGVIAEMCDQVCVMYAGRIVEKADVLDLFQSPKHPYTQGLLDSIPRLDRTGVDRLHSIKGSPPDLLHLPQGCPFRDRCDKAVERCAHELPPDLTLRGSSGPRQVVCWLYANKEEIDANA</sequence>
<evidence type="ECO:0000256" key="5">
    <source>
        <dbReference type="ARBA" id="ARBA00022840"/>
    </source>
</evidence>
<dbReference type="GO" id="GO:0005886">
    <property type="term" value="C:plasma membrane"/>
    <property type="evidence" value="ECO:0007669"/>
    <property type="project" value="UniProtKB-SubCell"/>
</dbReference>
<comment type="caution">
    <text evidence="8">The sequence shown here is derived from an EMBL/GenBank/DDBJ whole genome shotgun (WGS) entry which is preliminary data.</text>
</comment>
<keyword evidence="5 8" id="KW-0067">ATP-binding</keyword>
<reference evidence="8" key="1">
    <citation type="submission" date="2019-08" db="EMBL/GenBank/DDBJ databases">
        <authorList>
            <person name="Kucharzyk K."/>
            <person name="Murdoch R.W."/>
            <person name="Higgins S."/>
            <person name="Loffler F."/>
        </authorList>
    </citation>
    <scope>NUCLEOTIDE SEQUENCE</scope>
</reference>
<dbReference type="GO" id="GO:0015833">
    <property type="term" value="P:peptide transport"/>
    <property type="evidence" value="ECO:0007669"/>
    <property type="project" value="InterPro"/>
</dbReference>
<evidence type="ECO:0000313" key="8">
    <source>
        <dbReference type="EMBL" id="MPM26745.1"/>
    </source>
</evidence>
<keyword evidence="2" id="KW-0813">Transport</keyword>
<dbReference type="FunFam" id="3.40.50.300:FF:000016">
    <property type="entry name" value="Oligopeptide ABC transporter ATP-binding component"/>
    <property type="match status" value="1"/>
</dbReference>
<dbReference type="Pfam" id="PF08352">
    <property type="entry name" value="oligo_HPY"/>
    <property type="match status" value="1"/>
</dbReference>
<dbReference type="InterPro" id="IPR003439">
    <property type="entry name" value="ABC_transporter-like_ATP-bd"/>
</dbReference>
<accession>A0A644YDX0</accession>
<dbReference type="InterPro" id="IPR013563">
    <property type="entry name" value="Oligopep_ABC_C"/>
</dbReference>
<organism evidence="8">
    <name type="scientific">bioreactor metagenome</name>
    <dbReference type="NCBI Taxonomy" id="1076179"/>
    <lineage>
        <taxon>unclassified sequences</taxon>
        <taxon>metagenomes</taxon>
        <taxon>ecological metagenomes</taxon>
    </lineage>
</organism>
<feature type="domain" description="ABC transporter" evidence="7">
    <location>
        <begin position="7"/>
        <end position="258"/>
    </location>
</feature>
<dbReference type="PROSITE" id="PS00211">
    <property type="entry name" value="ABC_TRANSPORTER_1"/>
    <property type="match status" value="1"/>
</dbReference>
<dbReference type="InterPro" id="IPR003593">
    <property type="entry name" value="AAA+_ATPase"/>
</dbReference>
<dbReference type="PROSITE" id="PS50893">
    <property type="entry name" value="ABC_TRANSPORTER_2"/>
    <property type="match status" value="1"/>
</dbReference>
<dbReference type="CDD" id="cd03257">
    <property type="entry name" value="ABC_NikE_OppD_transporters"/>
    <property type="match status" value="1"/>
</dbReference>
<evidence type="ECO:0000256" key="2">
    <source>
        <dbReference type="ARBA" id="ARBA00022448"/>
    </source>
</evidence>
<evidence type="ECO:0000256" key="3">
    <source>
        <dbReference type="ARBA" id="ARBA00022475"/>
    </source>
</evidence>
<dbReference type="Pfam" id="PF00005">
    <property type="entry name" value="ABC_tran"/>
    <property type="match status" value="1"/>
</dbReference>
<dbReference type="AlphaFoldDB" id="A0A644YDX0"/>
<proteinExistence type="predicted"/>
<dbReference type="SMART" id="SM00382">
    <property type="entry name" value="AAA"/>
    <property type="match status" value="1"/>
</dbReference>
<dbReference type="InterPro" id="IPR017871">
    <property type="entry name" value="ABC_transporter-like_CS"/>
</dbReference>